<keyword evidence="5" id="KW-0342">GTP-binding</keyword>
<keyword evidence="3" id="KW-0547">Nucleotide-binding</keyword>
<sequence>MYITSIVSSLKLQLVLILSRRNCRLMTSWSLCNVCHMCSSQIWNTAGQERFQSLGPAFYRGADCCVLEYDVNVQKSFETLNNWHEEFLKQVSEKKAREWCASMGGIPCFETSAKEDCNIDEAFLCDAKTALEEEHEHEHDMEVHPWTR</sequence>
<dbReference type="PANTHER" id="PTHR47981">
    <property type="entry name" value="RAB FAMILY"/>
    <property type="match status" value="1"/>
</dbReference>
<keyword evidence="2" id="KW-0488">Methylation</keyword>
<dbReference type="GO" id="GO:0012505">
    <property type="term" value="C:endomembrane system"/>
    <property type="evidence" value="ECO:0007669"/>
    <property type="project" value="UniProtKB-SubCell"/>
</dbReference>
<dbReference type="PANTHER" id="PTHR47981:SF37">
    <property type="entry name" value="RAS-RELATED PROTEIN RAB7-LIKE"/>
    <property type="match status" value="1"/>
</dbReference>
<evidence type="ECO:0000256" key="1">
    <source>
        <dbReference type="ARBA" id="ARBA00006270"/>
    </source>
</evidence>
<evidence type="ECO:0000256" key="2">
    <source>
        <dbReference type="ARBA" id="ARBA00022481"/>
    </source>
</evidence>
<dbReference type="GO" id="GO:0005525">
    <property type="term" value="F:GTP binding"/>
    <property type="evidence" value="ECO:0007669"/>
    <property type="project" value="UniProtKB-KW"/>
</dbReference>
<dbReference type="STRING" id="3694.A0A3N7GQW8"/>
<organism evidence="9 10">
    <name type="scientific">Populus trichocarpa</name>
    <name type="common">Western balsam poplar</name>
    <name type="synonym">Populus balsamifera subsp. trichocarpa</name>
    <dbReference type="NCBI Taxonomy" id="3694"/>
    <lineage>
        <taxon>Eukaryota</taxon>
        <taxon>Viridiplantae</taxon>
        <taxon>Streptophyta</taxon>
        <taxon>Embryophyta</taxon>
        <taxon>Tracheophyta</taxon>
        <taxon>Spermatophyta</taxon>
        <taxon>Magnoliopsida</taxon>
        <taxon>eudicotyledons</taxon>
        <taxon>Gunneridae</taxon>
        <taxon>Pentapetalae</taxon>
        <taxon>rosids</taxon>
        <taxon>fabids</taxon>
        <taxon>Malpighiales</taxon>
        <taxon>Salicaceae</taxon>
        <taxon>Saliceae</taxon>
        <taxon>Populus</taxon>
    </lineage>
</organism>
<dbReference type="GO" id="GO:0005774">
    <property type="term" value="C:vacuolar membrane"/>
    <property type="evidence" value="ECO:0000318"/>
    <property type="project" value="GO_Central"/>
</dbReference>
<dbReference type="AlphaFoldDB" id="A0A3N7GQW8"/>
<keyword evidence="7" id="KW-0636">Prenylation</keyword>
<keyword evidence="4" id="KW-0653">Protein transport</keyword>
<dbReference type="GO" id="GO:0003924">
    <property type="term" value="F:GTPase activity"/>
    <property type="evidence" value="ECO:0007669"/>
    <property type="project" value="InterPro"/>
</dbReference>
<reference evidence="9 10" key="1">
    <citation type="journal article" date="2006" name="Science">
        <title>The genome of black cottonwood, Populus trichocarpa (Torr. &amp; Gray).</title>
        <authorList>
            <person name="Tuskan G.A."/>
            <person name="Difazio S."/>
            <person name="Jansson S."/>
            <person name="Bohlmann J."/>
            <person name="Grigoriev I."/>
            <person name="Hellsten U."/>
            <person name="Putnam N."/>
            <person name="Ralph S."/>
            <person name="Rombauts S."/>
            <person name="Salamov A."/>
            <person name="Schein J."/>
            <person name="Sterck L."/>
            <person name="Aerts A."/>
            <person name="Bhalerao R.R."/>
            <person name="Bhalerao R.P."/>
            <person name="Blaudez D."/>
            <person name="Boerjan W."/>
            <person name="Brun A."/>
            <person name="Brunner A."/>
            <person name="Busov V."/>
            <person name="Campbell M."/>
            <person name="Carlson J."/>
            <person name="Chalot M."/>
            <person name="Chapman J."/>
            <person name="Chen G.L."/>
            <person name="Cooper D."/>
            <person name="Coutinho P.M."/>
            <person name="Couturier J."/>
            <person name="Covert S."/>
            <person name="Cronk Q."/>
            <person name="Cunningham R."/>
            <person name="Davis J."/>
            <person name="Degroeve S."/>
            <person name="Dejardin A."/>
            <person name="Depamphilis C."/>
            <person name="Detter J."/>
            <person name="Dirks B."/>
            <person name="Dubchak I."/>
            <person name="Duplessis S."/>
            <person name="Ehlting J."/>
            <person name="Ellis B."/>
            <person name="Gendler K."/>
            <person name="Goodstein D."/>
            <person name="Gribskov M."/>
            <person name="Grimwood J."/>
            <person name="Groover A."/>
            <person name="Gunter L."/>
            <person name="Hamberger B."/>
            <person name="Heinze B."/>
            <person name="Helariutta Y."/>
            <person name="Henrissat B."/>
            <person name="Holligan D."/>
            <person name="Holt R."/>
            <person name="Huang W."/>
            <person name="Islam-Faridi N."/>
            <person name="Jones S."/>
            <person name="Jones-Rhoades M."/>
            <person name="Jorgensen R."/>
            <person name="Joshi C."/>
            <person name="Kangasjarvi J."/>
            <person name="Karlsson J."/>
            <person name="Kelleher C."/>
            <person name="Kirkpatrick R."/>
            <person name="Kirst M."/>
            <person name="Kohler A."/>
            <person name="Kalluri U."/>
            <person name="Larimer F."/>
            <person name="Leebens-Mack J."/>
            <person name="Leple J.C."/>
            <person name="Locascio P."/>
            <person name="Lou Y."/>
            <person name="Lucas S."/>
            <person name="Martin F."/>
            <person name="Montanini B."/>
            <person name="Napoli C."/>
            <person name="Nelson D.R."/>
            <person name="Nelson C."/>
            <person name="Nieminen K."/>
            <person name="Nilsson O."/>
            <person name="Pereda V."/>
            <person name="Peter G."/>
            <person name="Philippe R."/>
            <person name="Pilate G."/>
            <person name="Poliakov A."/>
            <person name="Razumovskaya J."/>
            <person name="Richardson P."/>
            <person name="Rinaldi C."/>
            <person name="Ritland K."/>
            <person name="Rouze P."/>
            <person name="Ryaboy D."/>
            <person name="Schmutz J."/>
            <person name="Schrader J."/>
            <person name="Segerman B."/>
            <person name="Shin H."/>
            <person name="Siddiqui A."/>
            <person name="Sterky F."/>
            <person name="Terry A."/>
            <person name="Tsai C.J."/>
            <person name="Uberbacher E."/>
            <person name="Unneberg P."/>
            <person name="Vahala J."/>
            <person name="Wall K."/>
            <person name="Wessler S."/>
            <person name="Yang G."/>
            <person name="Yin T."/>
            <person name="Douglas C."/>
            <person name="Marra M."/>
            <person name="Sandberg G."/>
            <person name="Van de Peer Y."/>
            <person name="Rokhsar D."/>
        </authorList>
    </citation>
    <scope>NUCLEOTIDE SEQUENCE [LARGE SCALE GENOMIC DNA]</scope>
    <source>
        <strain evidence="10">cv. Nisqually</strain>
    </source>
</reference>
<comment type="subcellular location">
    <subcellularLocation>
        <location evidence="8">Endomembrane system</location>
        <topology evidence="8">Lipid-anchor</topology>
        <orientation evidence="8">Cytoplasmic side</orientation>
    </subcellularLocation>
</comment>
<proteinExistence type="inferred from homology"/>
<keyword evidence="10" id="KW-1185">Reference proteome</keyword>
<evidence type="ECO:0000313" key="9">
    <source>
        <dbReference type="EMBL" id="RQO92704.1"/>
    </source>
</evidence>
<evidence type="ECO:0000256" key="3">
    <source>
        <dbReference type="ARBA" id="ARBA00022741"/>
    </source>
</evidence>
<name>A0A3N7GQW8_POPTR</name>
<protein>
    <submittedName>
        <fullName evidence="9">Uncharacterized protein</fullName>
    </submittedName>
</protein>
<keyword evidence="6" id="KW-0449">Lipoprotein</keyword>
<evidence type="ECO:0000313" key="10">
    <source>
        <dbReference type="Proteomes" id="UP000006729"/>
    </source>
</evidence>
<dbReference type="InterPro" id="IPR001806">
    <property type="entry name" value="Small_GTPase"/>
</dbReference>
<dbReference type="Gene3D" id="3.40.50.300">
    <property type="entry name" value="P-loop containing nucleotide triphosphate hydrolases"/>
    <property type="match status" value="2"/>
</dbReference>
<dbReference type="PROSITE" id="PS51419">
    <property type="entry name" value="RAB"/>
    <property type="match status" value="1"/>
</dbReference>
<dbReference type="InterPro" id="IPR027417">
    <property type="entry name" value="P-loop_NTPase"/>
</dbReference>
<dbReference type="SMART" id="SM00174">
    <property type="entry name" value="RHO"/>
    <property type="match status" value="1"/>
</dbReference>
<evidence type="ECO:0000256" key="8">
    <source>
        <dbReference type="ARBA" id="ARBA00046278"/>
    </source>
</evidence>
<evidence type="ECO:0000256" key="7">
    <source>
        <dbReference type="ARBA" id="ARBA00023289"/>
    </source>
</evidence>
<comment type="similarity">
    <text evidence="1">Belongs to the small GTPase superfamily. Rab family.</text>
</comment>
<dbReference type="GO" id="GO:0015031">
    <property type="term" value="P:protein transport"/>
    <property type="evidence" value="ECO:0007669"/>
    <property type="project" value="UniProtKB-KW"/>
</dbReference>
<keyword evidence="4" id="KW-0813">Transport</keyword>
<dbReference type="InParanoid" id="A0A3N7GQW8"/>
<gene>
    <name evidence="9" type="ORF">POPTR_007G079701</name>
</gene>
<dbReference type="SUPFAM" id="SSF52540">
    <property type="entry name" value="P-loop containing nucleoside triphosphate hydrolases"/>
    <property type="match status" value="1"/>
</dbReference>
<accession>A0A3N7GQW8</accession>
<dbReference type="Pfam" id="PF00071">
    <property type="entry name" value="Ras"/>
    <property type="match status" value="1"/>
</dbReference>
<evidence type="ECO:0000256" key="6">
    <source>
        <dbReference type="ARBA" id="ARBA00023288"/>
    </source>
</evidence>
<evidence type="ECO:0000256" key="5">
    <source>
        <dbReference type="ARBA" id="ARBA00023134"/>
    </source>
</evidence>
<evidence type="ECO:0000256" key="4">
    <source>
        <dbReference type="ARBA" id="ARBA00022927"/>
    </source>
</evidence>
<dbReference type="SMART" id="SM00175">
    <property type="entry name" value="RAB"/>
    <property type="match status" value="1"/>
</dbReference>
<dbReference type="Proteomes" id="UP000006729">
    <property type="component" value="Chromosome 7"/>
</dbReference>
<dbReference type="EMBL" id="CM009296">
    <property type="protein sequence ID" value="RQO92704.1"/>
    <property type="molecule type" value="Genomic_DNA"/>
</dbReference>